<evidence type="ECO:0000256" key="1">
    <source>
        <dbReference type="SAM" id="MobiDB-lite"/>
    </source>
</evidence>
<dbReference type="InterPro" id="IPR036278">
    <property type="entry name" value="Sialidase_sf"/>
</dbReference>
<dbReference type="AlphaFoldDB" id="A0A382BB78"/>
<dbReference type="EMBL" id="UINC01028962">
    <property type="protein sequence ID" value="SVB10889.1"/>
    <property type="molecule type" value="Genomic_DNA"/>
</dbReference>
<organism evidence="2">
    <name type="scientific">marine metagenome</name>
    <dbReference type="NCBI Taxonomy" id="408172"/>
    <lineage>
        <taxon>unclassified sequences</taxon>
        <taxon>metagenomes</taxon>
        <taxon>ecological metagenomes</taxon>
    </lineage>
</organism>
<feature type="compositionally biased region" description="Polar residues" evidence="1">
    <location>
        <begin position="268"/>
        <end position="286"/>
    </location>
</feature>
<dbReference type="CDD" id="cd15482">
    <property type="entry name" value="Sialidase_non-viral"/>
    <property type="match status" value="1"/>
</dbReference>
<evidence type="ECO:0000313" key="2">
    <source>
        <dbReference type="EMBL" id="SVB10889.1"/>
    </source>
</evidence>
<protein>
    <recommendedName>
        <fullName evidence="3">Exo-alpha-sialidase</fullName>
    </recommendedName>
</protein>
<dbReference type="InterPro" id="IPR015943">
    <property type="entry name" value="WD40/YVTN_repeat-like_dom_sf"/>
</dbReference>
<sequence length="286" mass="29866">MNRSFAAALAIMAVTVLFTSVPGSVMADENDAPLNVEVPNSNVEIPEVASPFINSVAGAANPAPFTYLTPISDLLSSSVGLMARGFDPRPGLGVTNQSKRSNAPPPGLAWEALPEVFMAPTTPPSAPAVQGAGLVPFRDPAPAFSRNILIPRDFSNAPLQTEPSIAVNPNDPDHLVMGSIDYNFPNVTNYVSIDGGVTWEGPFRPPYLSEDIGSGGDAVVAFDRAGNVFIIFISIGVEEFTVGPAADQAVVSSIAISKSEDGGRSWNEPVSSFRSGISKNLSPGPE</sequence>
<feature type="region of interest" description="Disordered" evidence="1">
    <location>
        <begin position="257"/>
        <end position="286"/>
    </location>
</feature>
<name>A0A382BB78_9ZZZZ</name>
<accession>A0A382BB78</accession>
<proteinExistence type="predicted"/>
<dbReference type="SUPFAM" id="SSF50939">
    <property type="entry name" value="Sialidases"/>
    <property type="match status" value="1"/>
</dbReference>
<dbReference type="Gene3D" id="2.130.10.10">
    <property type="entry name" value="YVTN repeat-like/Quinoprotein amine dehydrogenase"/>
    <property type="match status" value="1"/>
</dbReference>
<feature type="non-terminal residue" evidence="2">
    <location>
        <position position="286"/>
    </location>
</feature>
<reference evidence="2" key="1">
    <citation type="submission" date="2018-05" db="EMBL/GenBank/DDBJ databases">
        <authorList>
            <person name="Lanie J.A."/>
            <person name="Ng W.-L."/>
            <person name="Kazmierczak K.M."/>
            <person name="Andrzejewski T.M."/>
            <person name="Davidsen T.M."/>
            <person name="Wayne K.J."/>
            <person name="Tettelin H."/>
            <person name="Glass J.I."/>
            <person name="Rusch D."/>
            <person name="Podicherti R."/>
            <person name="Tsui H.-C.T."/>
            <person name="Winkler M.E."/>
        </authorList>
    </citation>
    <scope>NUCLEOTIDE SEQUENCE</scope>
</reference>
<gene>
    <name evidence="2" type="ORF">METZ01_LOCUS163743</name>
</gene>
<evidence type="ECO:0008006" key="3">
    <source>
        <dbReference type="Google" id="ProtNLM"/>
    </source>
</evidence>